<feature type="transmembrane region" description="Helical" evidence="2">
    <location>
        <begin position="57"/>
        <end position="74"/>
    </location>
</feature>
<evidence type="ECO:0000256" key="1">
    <source>
        <dbReference type="SAM" id="MobiDB-lite"/>
    </source>
</evidence>
<dbReference type="OrthoDB" id="3338772at2759"/>
<reference evidence="3 4" key="1">
    <citation type="journal article" date="2016" name="Mol. Biol. Evol.">
        <title>Comparative Genomics of Early-Diverging Mushroom-Forming Fungi Provides Insights into the Origins of Lignocellulose Decay Capabilities.</title>
        <authorList>
            <person name="Nagy L.G."/>
            <person name="Riley R."/>
            <person name="Tritt A."/>
            <person name="Adam C."/>
            <person name="Daum C."/>
            <person name="Floudas D."/>
            <person name="Sun H."/>
            <person name="Yadav J.S."/>
            <person name="Pangilinan J."/>
            <person name="Larsson K.H."/>
            <person name="Matsuura K."/>
            <person name="Barry K."/>
            <person name="Labutti K."/>
            <person name="Kuo R."/>
            <person name="Ohm R.A."/>
            <person name="Bhattacharya S.S."/>
            <person name="Shirouzu T."/>
            <person name="Yoshinaga Y."/>
            <person name="Martin F.M."/>
            <person name="Grigoriev I.V."/>
            <person name="Hibbett D.S."/>
        </authorList>
    </citation>
    <scope>NUCLEOTIDE SEQUENCE [LARGE SCALE GENOMIC DNA]</scope>
    <source>
        <strain evidence="3 4">HHB12733</strain>
    </source>
</reference>
<keyword evidence="4" id="KW-1185">Reference proteome</keyword>
<evidence type="ECO:0000313" key="4">
    <source>
        <dbReference type="Proteomes" id="UP000076842"/>
    </source>
</evidence>
<keyword evidence="2" id="KW-0472">Membrane</keyword>
<dbReference type="Proteomes" id="UP000076842">
    <property type="component" value="Unassembled WGS sequence"/>
</dbReference>
<keyword evidence="2" id="KW-0812">Transmembrane</keyword>
<dbReference type="EMBL" id="KV423918">
    <property type="protein sequence ID" value="KZT62160.1"/>
    <property type="molecule type" value="Genomic_DNA"/>
</dbReference>
<feature type="compositionally biased region" description="Low complexity" evidence="1">
    <location>
        <begin position="23"/>
        <end position="35"/>
    </location>
</feature>
<evidence type="ECO:0000256" key="2">
    <source>
        <dbReference type="SAM" id="Phobius"/>
    </source>
</evidence>
<accession>A0A165JR03</accession>
<organism evidence="3 4">
    <name type="scientific">Calocera cornea HHB12733</name>
    <dbReference type="NCBI Taxonomy" id="1353952"/>
    <lineage>
        <taxon>Eukaryota</taxon>
        <taxon>Fungi</taxon>
        <taxon>Dikarya</taxon>
        <taxon>Basidiomycota</taxon>
        <taxon>Agaricomycotina</taxon>
        <taxon>Dacrymycetes</taxon>
        <taxon>Dacrymycetales</taxon>
        <taxon>Dacrymycetaceae</taxon>
        <taxon>Calocera</taxon>
    </lineage>
</organism>
<gene>
    <name evidence="3" type="ORF">CALCODRAFT_490346</name>
</gene>
<sequence length="583" mass="66448">MAPYPWEQRRPPSPPLPQHPHAHGSPTTTSSAAASPLHPLRLHTLTLHRRLTRAPRLLIALFLLLLAAFSYLAYPRSPTLGDEEMDLELSSDPLDRGWVRIPPPPPGQAAVQGKLDARRMPWWGNVDVGGRSPWDHVPRVRARRARMLFLLTYADYLERPNSVFYEIVDAARRHPGLEVSDVWGPGWQDWDDALPVSANLARRVLPPASCNWVEEDVEAYAGGHCSASNTEFSQGGAVGCGFYDVVWTFSEFKDKADPLMDAPGCGTLLVHQLGDCHSKIRWVWLEDHDMEVDHDPDHSCVQWFYPWQGNITMSKYAFEMMEVFNYDRLRRLYPGMQMQLFGHSPDSANEWDFYPLDWHSKTHDAVVFGHDGLLYPLRTTITNAAKERPPHTFIRHHVAPEFTLARPEEDYTLGVPPTYWSGQPQYRPQLAIREDFAKGMREARICVFDSVVERKMIRKYAQAWLSGCVVAADIPTEQEGDIRPFTIELKASWPIEQINAVLRAELANPDALRQKALLGFAYARQHLTNLAKVSNVLDLADRYNQGERGYDLPLGFSVRCRAYHFEHGAFKPPWCEGMRGLEE</sequence>
<keyword evidence="2" id="KW-1133">Transmembrane helix</keyword>
<dbReference type="InParanoid" id="A0A165JR03"/>
<dbReference type="AlphaFoldDB" id="A0A165JR03"/>
<proteinExistence type="predicted"/>
<evidence type="ECO:0000313" key="3">
    <source>
        <dbReference type="EMBL" id="KZT62160.1"/>
    </source>
</evidence>
<protein>
    <submittedName>
        <fullName evidence="3">Uncharacterized protein</fullName>
    </submittedName>
</protein>
<feature type="region of interest" description="Disordered" evidence="1">
    <location>
        <begin position="1"/>
        <end position="35"/>
    </location>
</feature>
<name>A0A165JR03_9BASI</name>